<evidence type="ECO:0000256" key="7">
    <source>
        <dbReference type="ARBA" id="ARBA00023134"/>
    </source>
</evidence>
<dbReference type="EnsemblBacteria" id="ABM80186">
    <property type="protein sequence ID" value="ABM80186"/>
    <property type="gene ID" value="Hbut_0314"/>
</dbReference>
<dbReference type="Proteomes" id="UP000002593">
    <property type="component" value="Chromosome"/>
</dbReference>
<proteinExistence type="inferred from homology"/>
<dbReference type="SUPFAM" id="SSF52540">
    <property type="entry name" value="P-loop containing nucleoside triphosphate hydrolases"/>
    <property type="match status" value="1"/>
</dbReference>
<evidence type="ECO:0000256" key="3">
    <source>
        <dbReference type="ARBA" id="ARBA00022723"/>
    </source>
</evidence>
<evidence type="ECO:0000259" key="8">
    <source>
        <dbReference type="Pfam" id="PF02492"/>
    </source>
</evidence>
<protein>
    <submittedName>
        <fullName evidence="9">Hydrogenase/urease nickel incorporation protein, GTPase</fullName>
    </submittedName>
</protein>
<dbReference type="GO" id="GO:0005525">
    <property type="term" value="F:GTP binding"/>
    <property type="evidence" value="ECO:0007669"/>
    <property type="project" value="UniProtKB-KW"/>
</dbReference>
<accession>A2BJM5</accession>
<evidence type="ECO:0000256" key="4">
    <source>
        <dbReference type="ARBA" id="ARBA00022741"/>
    </source>
</evidence>
<dbReference type="RefSeq" id="WP_011821504.1">
    <property type="nucleotide sequence ID" value="NC_008818.1"/>
</dbReference>
<dbReference type="eggNOG" id="arCOG01231">
    <property type="taxonomic scope" value="Archaea"/>
</dbReference>
<dbReference type="GO" id="GO:0016151">
    <property type="term" value="F:nickel cation binding"/>
    <property type="evidence" value="ECO:0007669"/>
    <property type="project" value="InterPro"/>
</dbReference>
<dbReference type="OrthoDB" id="812at2157"/>
<dbReference type="AlphaFoldDB" id="A2BJM5"/>
<keyword evidence="5" id="KW-0378">Hydrolase</keyword>
<dbReference type="PANTHER" id="PTHR30134:SF2">
    <property type="entry name" value="HYDROGENASE MATURATION FACTOR HYPB"/>
    <property type="match status" value="1"/>
</dbReference>
<dbReference type="PANTHER" id="PTHR30134">
    <property type="entry name" value="HYDROGENASE PROTEIN ASSEMBLY PROTEIN, NICKEL CHAPERONE"/>
    <property type="match status" value="1"/>
</dbReference>
<gene>
    <name evidence="9" type="ordered locus">Hbut_0314</name>
</gene>
<evidence type="ECO:0000256" key="1">
    <source>
        <dbReference type="ARBA" id="ARBA00006211"/>
    </source>
</evidence>
<organism evidence="9 10">
    <name type="scientific">Hyperthermus butylicus (strain DSM 5456 / JCM 9403 / PLM1-5)</name>
    <dbReference type="NCBI Taxonomy" id="415426"/>
    <lineage>
        <taxon>Archaea</taxon>
        <taxon>Thermoproteota</taxon>
        <taxon>Thermoprotei</taxon>
        <taxon>Desulfurococcales</taxon>
        <taxon>Pyrodictiaceae</taxon>
        <taxon>Hyperthermus</taxon>
    </lineage>
</organism>
<dbReference type="InterPro" id="IPR027417">
    <property type="entry name" value="P-loop_NTPase"/>
</dbReference>
<keyword evidence="4" id="KW-0547">Nucleotide-binding</keyword>
<keyword evidence="7" id="KW-0342">GTP-binding</keyword>
<dbReference type="InterPro" id="IPR003495">
    <property type="entry name" value="CobW/HypB/UreG_nucleotide-bd"/>
</dbReference>
<reference evidence="9 10" key="1">
    <citation type="journal article" date="2007" name="Archaea">
        <title>The genome of Hyperthermus butylicus: a sulfur-reducing, peptide fermenting, neutrophilic Crenarchaeote growing up to 108 degrees C.</title>
        <authorList>
            <person name="Brugger K."/>
            <person name="Chen L."/>
            <person name="Stark M."/>
            <person name="Zibat A."/>
            <person name="Redder P."/>
            <person name="Ruepp A."/>
            <person name="Awayez M."/>
            <person name="She Q."/>
            <person name="Garrett R.A."/>
            <person name="Klenk H.P."/>
        </authorList>
    </citation>
    <scope>NUCLEOTIDE SEQUENCE [LARGE SCALE GENOMIC DNA]</scope>
    <source>
        <strain evidence="10">DSM 5456 / JCM 9403 / PLM1-5</strain>
    </source>
</reference>
<dbReference type="GO" id="GO:0008270">
    <property type="term" value="F:zinc ion binding"/>
    <property type="evidence" value="ECO:0007669"/>
    <property type="project" value="TreeGrafter"/>
</dbReference>
<dbReference type="EMBL" id="CP000493">
    <property type="protein sequence ID" value="ABM80186.1"/>
    <property type="molecule type" value="Genomic_DNA"/>
</dbReference>
<keyword evidence="2" id="KW-0533">Nickel</keyword>
<evidence type="ECO:0000256" key="2">
    <source>
        <dbReference type="ARBA" id="ARBA00022596"/>
    </source>
</evidence>
<dbReference type="KEGG" id="hbu:Hbut_0314"/>
<dbReference type="STRING" id="415426.Hbut_0314"/>
<dbReference type="PIRSF" id="PIRSF005624">
    <property type="entry name" value="Ni-bind_GTPase"/>
    <property type="match status" value="1"/>
</dbReference>
<dbReference type="InterPro" id="IPR004392">
    <property type="entry name" value="Hyd_mat_HypB"/>
</dbReference>
<evidence type="ECO:0000313" key="10">
    <source>
        <dbReference type="Proteomes" id="UP000002593"/>
    </source>
</evidence>
<name>A2BJM5_HYPBU</name>
<dbReference type="HOGENOM" id="CLU_056148_0_1_2"/>
<evidence type="ECO:0000256" key="6">
    <source>
        <dbReference type="ARBA" id="ARBA00022833"/>
    </source>
</evidence>
<keyword evidence="3" id="KW-0479">Metal-binding</keyword>
<evidence type="ECO:0000313" key="9">
    <source>
        <dbReference type="EMBL" id="ABM80186.1"/>
    </source>
</evidence>
<keyword evidence="10" id="KW-1185">Reference proteome</keyword>
<keyword evidence="6" id="KW-0862">Zinc</keyword>
<sequence>MVKAVRFLGKDIIKENARLAERLRKLYDEAGVTVYEFLGGPGSGKTSVIERLVEKMLEEYRPEEIAYIGGDIATTLDTERIARYGVRHVQINTGGTCHLEVPHVEAAIKALGGSEALHKLRIMIIENVGNLICPFNFPLGAHARIMVADVTEGEDKFVKHPLSTKVSDVIVINKVDLAPIVGVNLEKMVSDARTLNPKAPIVLASAKTGQGIDELYRVLKKFMVRS</sequence>
<dbReference type="GO" id="GO:0003924">
    <property type="term" value="F:GTPase activity"/>
    <property type="evidence" value="ECO:0007669"/>
    <property type="project" value="InterPro"/>
</dbReference>
<dbReference type="Gene3D" id="3.40.50.300">
    <property type="entry name" value="P-loop containing nucleotide triphosphate hydrolases"/>
    <property type="match status" value="1"/>
</dbReference>
<comment type="similarity">
    <text evidence="1">Belongs to the SIMIBI class G3E GTPase family. HypB/HupM subfamily.</text>
</comment>
<feature type="domain" description="CobW/HypB/UreG nucleotide-binding" evidence="8">
    <location>
        <begin position="39"/>
        <end position="202"/>
    </location>
</feature>
<dbReference type="GO" id="GO:0051604">
    <property type="term" value="P:protein maturation"/>
    <property type="evidence" value="ECO:0007669"/>
    <property type="project" value="InterPro"/>
</dbReference>
<evidence type="ECO:0000256" key="5">
    <source>
        <dbReference type="ARBA" id="ARBA00022801"/>
    </source>
</evidence>
<dbReference type="GeneID" id="4781371"/>
<dbReference type="Pfam" id="PF02492">
    <property type="entry name" value="cobW"/>
    <property type="match status" value="1"/>
</dbReference>
<dbReference type="NCBIfam" id="TIGR00073">
    <property type="entry name" value="hypB"/>
    <property type="match status" value="1"/>
</dbReference>